<feature type="transmembrane region" description="Helical" evidence="1">
    <location>
        <begin position="252"/>
        <end position="274"/>
    </location>
</feature>
<keyword evidence="3" id="KW-1185">Reference proteome</keyword>
<dbReference type="Pfam" id="PF09935">
    <property type="entry name" value="DUF2167"/>
    <property type="match status" value="1"/>
</dbReference>
<evidence type="ECO:0000313" key="3">
    <source>
        <dbReference type="Proteomes" id="UP001431963"/>
    </source>
</evidence>
<sequence length="289" mass="31338">MAMAFPATAETLFEAFPDLKDRLPAEIATRAGQIELRHGTLPLPGGKATLALTPDVYALDAEDAKYVIETLWGNPPSPQTLGMIFPGKSSPFDEAWAVELTYDPMGYVSDEEAAELDPDALLATMQEETRSENELRQSNGYPTVSVIGWAVPPAYDAAHHKLHWAKELKFSDTEGNTLNYNIRILGRHGVLVANFIASMALLPEVQKAAPSIMDMINFDTGARYSDFQPGVDTVAAVGIGGLIATKVAAKTGLLVVALALLKKGWFLLLLPLIWAKNLLFKKRTEDGSA</sequence>
<evidence type="ECO:0000313" key="2">
    <source>
        <dbReference type="EMBL" id="MEH7827905.1"/>
    </source>
</evidence>
<dbReference type="InterPro" id="IPR018682">
    <property type="entry name" value="DUF2167_membr"/>
</dbReference>
<dbReference type="Proteomes" id="UP001431963">
    <property type="component" value="Unassembled WGS sequence"/>
</dbReference>
<gene>
    <name evidence="2" type="ORF">V6590_07080</name>
</gene>
<keyword evidence="1" id="KW-0812">Transmembrane</keyword>
<keyword evidence="1" id="KW-1133">Transmembrane helix</keyword>
<evidence type="ECO:0000256" key="1">
    <source>
        <dbReference type="SAM" id="Phobius"/>
    </source>
</evidence>
<reference evidence="2" key="1">
    <citation type="submission" date="2024-02" db="EMBL/GenBank/DDBJ databases">
        <title>Genome sequences of strain Gemmobacter sp. JM10B15.</title>
        <authorList>
            <person name="Zhang M."/>
        </authorList>
    </citation>
    <scope>NUCLEOTIDE SEQUENCE</scope>
    <source>
        <strain evidence="2">JM10B15</strain>
    </source>
</reference>
<protein>
    <submittedName>
        <fullName evidence="2">DUF2167 domain-containing protein</fullName>
    </submittedName>
</protein>
<name>A0ABU8BUG4_9RHOB</name>
<dbReference type="RefSeq" id="WP_335421324.1">
    <property type="nucleotide sequence ID" value="NZ_JBALHR010000003.1"/>
</dbReference>
<keyword evidence="1" id="KW-0472">Membrane</keyword>
<organism evidence="2 3">
    <name type="scientific">Gemmobacter denitrificans</name>
    <dbReference type="NCBI Taxonomy" id="3123040"/>
    <lineage>
        <taxon>Bacteria</taxon>
        <taxon>Pseudomonadati</taxon>
        <taxon>Pseudomonadota</taxon>
        <taxon>Alphaproteobacteria</taxon>
        <taxon>Rhodobacterales</taxon>
        <taxon>Paracoccaceae</taxon>
        <taxon>Gemmobacter</taxon>
    </lineage>
</organism>
<comment type="caution">
    <text evidence="2">The sequence shown here is derived from an EMBL/GenBank/DDBJ whole genome shotgun (WGS) entry which is preliminary data.</text>
</comment>
<accession>A0ABU8BUG4</accession>
<proteinExistence type="predicted"/>
<dbReference type="EMBL" id="JBALHR010000003">
    <property type="protein sequence ID" value="MEH7827905.1"/>
    <property type="molecule type" value="Genomic_DNA"/>
</dbReference>